<sequence length="537" mass="59408">MASNISANNIDLKLINNNSNESLNCVSFQRQPNCVTIGGNGFEANHHNSTANANHHKHAKRVSDTNSTAMPTMNSTSNGEKVVSKTSVTSANSHKTSKTKVLLNGDKCVNSLSTNGVQKCAKTLTAFKCSNKVTASETNGETSVSATANNCHNNNHKTNDRHKPMNDQNVCLNKCDNNVVKHRKSLQLSSKPSMVTVSDGKVDKKYESKDLLKIKRSNNCEKKTPDSNGVDIKRNKVLNNDKNNNLSDLRVSTSAGDVSAKHSRNESTKQSLNDCHKCVDIKSECVNSFETTNGFPVNSNKSKDVVNKQMINSSQQTNGGTPATANECQSMSSGVDKSKAIESTQKSSHNQWSAGKPLKNSMCSKCRRKSVSNVRIQCKMDQYLSSQLRTFPASISLSLMTPRLPLPAPDLLNLKYGKYYRVEHYPNGMAKVLHLYWDEIIHLTADERNELSLEFLKESFREESPNCAKYVISIVHNAASYMPDLLEFFASSEPHLTVKAGVLGHSGSDIETTTMQAYRENVSTFTSIKQYIRYEMR</sequence>
<dbReference type="Proteomes" id="UP000728032">
    <property type="component" value="Unassembled WGS sequence"/>
</dbReference>
<dbReference type="EMBL" id="CAJPVJ010001739">
    <property type="protein sequence ID" value="CAG2165220.1"/>
    <property type="molecule type" value="Genomic_DNA"/>
</dbReference>
<organism evidence="2">
    <name type="scientific">Oppiella nova</name>
    <dbReference type="NCBI Taxonomy" id="334625"/>
    <lineage>
        <taxon>Eukaryota</taxon>
        <taxon>Metazoa</taxon>
        <taxon>Ecdysozoa</taxon>
        <taxon>Arthropoda</taxon>
        <taxon>Chelicerata</taxon>
        <taxon>Arachnida</taxon>
        <taxon>Acari</taxon>
        <taxon>Acariformes</taxon>
        <taxon>Sarcoptiformes</taxon>
        <taxon>Oribatida</taxon>
        <taxon>Brachypylina</taxon>
        <taxon>Oppioidea</taxon>
        <taxon>Oppiidae</taxon>
        <taxon>Oppiella</taxon>
    </lineage>
</organism>
<feature type="non-terminal residue" evidence="2">
    <location>
        <position position="537"/>
    </location>
</feature>
<protein>
    <submittedName>
        <fullName evidence="2">Uncharacterized protein</fullName>
    </submittedName>
</protein>
<dbReference type="EMBL" id="OC916564">
    <property type="protein sequence ID" value="CAD7644600.1"/>
    <property type="molecule type" value="Genomic_DNA"/>
</dbReference>
<name>A0A7R9QG34_9ACAR</name>
<evidence type="ECO:0000256" key="1">
    <source>
        <dbReference type="SAM" id="MobiDB-lite"/>
    </source>
</evidence>
<dbReference type="AlphaFoldDB" id="A0A7R9QG34"/>
<feature type="region of interest" description="Disordered" evidence="1">
    <location>
        <begin position="239"/>
        <end position="268"/>
    </location>
</feature>
<dbReference type="OrthoDB" id="6020087at2759"/>
<evidence type="ECO:0000313" key="2">
    <source>
        <dbReference type="EMBL" id="CAD7644600.1"/>
    </source>
</evidence>
<evidence type="ECO:0000313" key="3">
    <source>
        <dbReference type="Proteomes" id="UP000728032"/>
    </source>
</evidence>
<feature type="compositionally biased region" description="Polar residues" evidence="1">
    <location>
        <begin position="64"/>
        <end position="92"/>
    </location>
</feature>
<accession>A0A7R9QG34</accession>
<reference evidence="2" key="1">
    <citation type="submission" date="2020-11" db="EMBL/GenBank/DDBJ databases">
        <authorList>
            <person name="Tran Van P."/>
        </authorList>
    </citation>
    <scope>NUCLEOTIDE SEQUENCE</scope>
</reference>
<feature type="region of interest" description="Disordered" evidence="1">
    <location>
        <begin position="48"/>
        <end position="92"/>
    </location>
</feature>
<feature type="compositionally biased region" description="Low complexity" evidence="1">
    <location>
        <begin position="239"/>
        <end position="250"/>
    </location>
</feature>
<proteinExistence type="predicted"/>
<keyword evidence="3" id="KW-1185">Reference proteome</keyword>
<gene>
    <name evidence="2" type="ORF">ONB1V03_LOCUS4765</name>
</gene>